<evidence type="ECO:0000313" key="3">
    <source>
        <dbReference type="EMBL" id="MCU9613392.1"/>
    </source>
</evidence>
<feature type="region of interest" description="Disordered" evidence="1">
    <location>
        <begin position="38"/>
        <end position="131"/>
    </location>
</feature>
<organism evidence="3 4">
    <name type="scientific">Perspicuibacillus lycopersici</name>
    <dbReference type="NCBI Taxonomy" id="1325689"/>
    <lineage>
        <taxon>Bacteria</taxon>
        <taxon>Bacillati</taxon>
        <taxon>Bacillota</taxon>
        <taxon>Bacilli</taxon>
        <taxon>Bacillales</taxon>
        <taxon>Bacillaceae</taxon>
        <taxon>Perspicuibacillus</taxon>
    </lineage>
</organism>
<dbReference type="Proteomes" id="UP001209318">
    <property type="component" value="Unassembled WGS sequence"/>
</dbReference>
<dbReference type="RefSeq" id="WP_263072599.1">
    <property type="nucleotide sequence ID" value="NZ_JAOUSF010000002.1"/>
</dbReference>
<feature type="domain" description="Transcobalamin-like C-terminal" evidence="2">
    <location>
        <begin position="159"/>
        <end position="233"/>
    </location>
</feature>
<gene>
    <name evidence="3" type="ORF">OEV98_07465</name>
</gene>
<feature type="compositionally biased region" description="Basic and acidic residues" evidence="1">
    <location>
        <begin position="97"/>
        <end position="125"/>
    </location>
</feature>
<evidence type="ECO:0000256" key="1">
    <source>
        <dbReference type="SAM" id="MobiDB-lite"/>
    </source>
</evidence>
<accession>A0AAE3LN22</accession>
<dbReference type="Pfam" id="PF14478">
    <property type="entry name" value="DUF4430"/>
    <property type="match status" value="1"/>
</dbReference>
<dbReference type="InterPro" id="IPR027954">
    <property type="entry name" value="Transcobalamin-like_C"/>
</dbReference>
<evidence type="ECO:0000259" key="2">
    <source>
        <dbReference type="Pfam" id="PF14478"/>
    </source>
</evidence>
<dbReference type="EMBL" id="JAOUSF010000002">
    <property type="protein sequence ID" value="MCU9613392.1"/>
    <property type="molecule type" value="Genomic_DNA"/>
</dbReference>
<proteinExistence type="predicted"/>
<dbReference type="PROSITE" id="PS51257">
    <property type="entry name" value="PROKAR_LIPOPROTEIN"/>
    <property type="match status" value="1"/>
</dbReference>
<feature type="compositionally biased region" description="Basic and acidic residues" evidence="1">
    <location>
        <begin position="55"/>
        <end position="68"/>
    </location>
</feature>
<evidence type="ECO:0000313" key="4">
    <source>
        <dbReference type="Proteomes" id="UP001209318"/>
    </source>
</evidence>
<comment type="caution">
    <text evidence="3">The sequence shown here is derived from an EMBL/GenBank/DDBJ whole genome shotgun (WGS) entry which is preliminary data.</text>
</comment>
<name>A0AAE3LN22_9BACI</name>
<protein>
    <submittedName>
        <fullName evidence="3">DUF4430 domain-containing protein</fullName>
    </submittedName>
</protein>
<dbReference type="Gene3D" id="2.170.130.30">
    <property type="match status" value="1"/>
</dbReference>
<keyword evidence="4" id="KW-1185">Reference proteome</keyword>
<reference evidence="3" key="1">
    <citation type="submission" date="2022-10" db="EMBL/GenBank/DDBJ databases">
        <title>Description of Fervidibacillus gen. nov. in the family Fervidibacillaceae fam. nov. with two species, Fervidibacillus albus sp. nov., and Fervidibacillus halotolerans sp. nov., isolated from tidal flat sediments.</title>
        <authorList>
            <person name="Kwon K.K."/>
            <person name="Yang S.-H."/>
        </authorList>
    </citation>
    <scope>NUCLEOTIDE SEQUENCE</scope>
    <source>
        <strain evidence="3">JCM 19140</strain>
    </source>
</reference>
<dbReference type="AlphaFoldDB" id="A0AAE3LN22"/>
<feature type="compositionally biased region" description="Polar residues" evidence="1">
    <location>
        <begin position="38"/>
        <end position="49"/>
    </location>
</feature>
<feature type="compositionally biased region" description="Polar residues" evidence="1">
    <location>
        <begin position="86"/>
        <end position="95"/>
    </location>
</feature>
<sequence>MRYFIKKGLLITLSLCLLLWMVGCEKDSVLPENSVTPINETASEQQEGEQPTGDAQKESVKSQEKSSEESADESSSNVEKAPPVSYDTNETANANSDDEKLETAVDTSEKQKEEKPENPKEEKQDPAPAPEPVNEVIVSIQGLNQPILANIPVTITSNETVISATIKLLKAKKIQYSITGSGATTYVESINNLYEFDHGPLSGWTVKKNGVLISRSSGSESVSNGDTIEWVYTTDYTEE</sequence>